<evidence type="ECO:0000313" key="3">
    <source>
        <dbReference type="EMBL" id="GEU38569.1"/>
    </source>
</evidence>
<keyword evidence="3" id="KW-0808">Transferase</keyword>
<dbReference type="Gene3D" id="3.30.420.10">
    <property type="entry name" value="Ribonuclease H-like superfamily/Ribonuclease H"/>
    <property type="match status" value="2"/>
</dbReference>
<protein>
    <submittedName>
        <fullName evidence="3">Reverse transcriptase domain-containing protein</fullName>
    </submittedName>
</protein>
<dbReference type="InterPro" id="IPR043502">
    <property type="entry name" value="DNA/RNA_pol_sf"/>
</dbReference>
<feature type="region of interest" description="Disordered" evidence="1">
    <location>
        <begin position="306"/>
        <end position="336"/>
    </location>
</feature>
<gene>
    <name evidence="3" type="ORF">Tci_010547</name>
</gene>
<feature type="domain" description="Integrase catalytic" evidence="2">
    <location>
        <begin position="631"/>
        <end position="721"/>
    </location>
</feature>
<feature type="region of interest" description="Disordered" evidence="1">
    <location>
        <begin position="140"/>
        <end position="165"/>
    </location>
</feature>
<dbReference type="CDD" id="cd09279">
    <property type="entry name" value="RNase_HI_like"/>
    <property type="match status" value="1"/>
</dbReference>
<name>A0A6L2JPK6_TANCI</name>
<feature type="compositionally biased region" description="Polar residues" evidence="1">
    <location>
        <begin position="325"/>
        <end position="334"/>
    </location>
</feature>
<dbReference type="Pfam" id="PF00078">
    <property type="entry name" value="RVT_1"/>
    <property type="match status" value="1"/>
</dbReference>
<dbReference type="Gene3D" id="3.10.10.10">
    <property type="entry name" value="HIV Type 1 Reverse Transcriptase, subunit A, domain 1"/>
    <property type="match status" value="1"/>
</dbReference>
<dbReference type="Gene3D" id="3.30.70.270">
    <property type="match status" value="1"/>
</dbReference>
<dbReference type="SUPFAM" id="SSF53098">
    <property type="entry name" value="Ribonuclease H-like"/>
    <property type="match status" value="1"/>
</dbReference>
<dbReference type="Pfam" id="PF13456">
    <property type="entry name" value="RVT_3"/>
    <property type="match status" value="1"/>
</dbReference>
<feature type="compositionally biased region" description="Basic and acidic residues" evidence="1">
    <location>
        <begin position="151"/>
        <end position="165"/>
    </location>
</feature>
<organism evidence="3">
    <name type="scientific">Tanacetum cinerariifolium</name>
    <name type="common">Dalmatian daisy</name>
    <name type="synonym">Chrysanthemum cinerariifolium</name>
    <dbReference type="NCBI Taxonomy" id="118510"/>
    <lineage>
        <taxon>Eukaryota</taxon>
        <taxon>Viridiplantae</taxon>
        <taxon>Streptophyta</taxon>
        <taxon>Embryophyta</taxon>
        <taxon>Tracheophyta</taxon>
        <taxon>Spermatophyta</taxon>
        <taxon>Magnoliopsida</taxon>
        <taxon>eudicotyledons</taxon>
        <taxon>Gunneridae</taxon>
        <taxon>Pentapetalae</taxon>
        <taxon>asterids</taxon>
        <taxon>campanulids</taxon>
        <taxon>Asterales</taxon>
        <taxon>Asteraceae</taxon>
        <taxon>Asteroideae</taxon>
        <taxon>Anthemideae</taxon>
        <taxon>Anthemidinae</taxon>
        <taxon>Tanacetum</taxon>
    </lineage>
</organism>
<keyword evidence="3" id="KW-0695">RNA-directed DNA polymerase</keyword>
<sequence>MHVSRVSEYMRISGFMHGITNPDLIKKLNNNIPKSVDKMMNVTTAFLRREVAEANQSKKKVSLPRRHHETNHRPNFDKRLDFKSQYKSSRRQDRFTPLTETPKEIMAMETVKFKAPPPMTGPAKNQNKTSSMSFTGIRATTRTNAKRACKGHQERRSSQQRESYSDLHGLTLATDNKVEGHLKLLCRPRNLFPTPQSSPDAQVPSGGRHIDNPKQHHNTSGMQNGSRSTKRTSTSRTKDRERNQSSNPPRVSRTDSHDRRKSIRKRKNRTLQFAQRQLRHIFLEIRRYDRRSKVHSETSLEYPRRMPAHKAKKKGTCTGQKQGNPKGSCQTCRSRSNERSALSRLALKPGHGEKARRKLADMAGEDEEKMAFHTSQGVFCYTKMSFGLKNARATYQRLIDKAFEKQIGQNLEVYVDDLVIKSHTELEILRDVKETFLIVSLCGVSFMILSFKFIFGDLTKNNTLTGSVPGLWEFHGLEARLILTNPKGEEFTYALRFEFDASNNEAEYEALIAGLRIAEQMGLKNLLAKVDSRLVANQINGSYEAKNHSMIQYLGKAKALTDNFKMFSIAQVPRSENKKADALNKIASTSFTHLTKQNHGYGACSIQAEYAVKEIHEGSCSMHSGPRDNPFKDWCEKLNIKQRFASVKHPQTNGQVERANRILGEGIKARLGEDNMNWVEEVPHVLWAHHTMIKTSNEDTLFSLTYGTEAMIPVEIGMPSLRCAKVNQAKNDKGLLPNLDMLEEKREMAVVREARSKAKMEKYYNARVRSTAFRPGDFVYRSNEASNAKNSGKLGPKWEGPYEVVKALRRGA</sequence>
<dbReference type="GO" id="GO:0015074">
    <property type="term" value="P:DNA integration"/>
    <property type="evidence" value="ECO:0007669"/>
    <property type="project" value="InterPro"/>
</dbReference>
<dbReference type="InterPro" id="IPR002156">
    <property type="entry name" value="RNaseH_domain"/>
</dbReference>
<dbReference type="InterPro" id="IPR000477">
    <property type="entry name" value="RT_dom"/>
</dbReference>
<dbReference type="InterPro" id="IPR012337">
    <property type="entry name" value="RNaseH-like_sf"/>
</dbReference>
<reference evidence="3" key="1">
    <citation type="journal article" date="2019" name="Sci. Rep.">
        <title>Draft genome of Tanacetum cinerariifolium, the natural source of mosquito coil.</title>
        <authorList>
            <person name="Yamashiro T."/>
            <person name="Shiraishi A."/>
            <person name="Satake H."/>
            <person name="Nakayama K."/>
        </authorList>
    </citation>
    <scope>NUCLEOTIDE SEQUENCE</scope>
</reference>
<dbReference type="InterPro" id="IPR036397">
    <property type="entry name" value="RNaseH_sf"/>
</dbReference>
<dbReference type="PROSITE" id="PS50994">
    <property type="entry name" value="INTEGRASE"/>
    <property type="match status" value="1"/>
</dbReference>
<feature type="compositionally biased region" description="Basic residues" evidence="1">
    <location>
        <begin position="57"/>
        <end position="70"/>
    </location>
</feature>
<dbReference type="SUPFAM" id="SSF56672">
    <property type="entry name" value="DNA/RNA polymerases"/>
    <property type="match status" value="1"/>
</dbReference>
<keyword evidence="3" id="KW-0548">Nucleotidyltransferase</keyword>
<dbReference type="InterPro" id="IPR001584">
    <property type="entry name" value="Integrase_cat-core"/>
</dbReference>
<dbReference type="EMBL" id="BKCJ010001067">
    <property type="protein sequence ID" value="GEU38569.1"/>
    <property type="molecule type" value="Genomic_DNA"/>
</dbReference>
<evidence type="ECO:0000259" key="2">
    <source>
        <dbReference type="PROSITE" id="PS50994"/>
    </source>
</evidence>
<comment type="caution">
    <text evidence="3">The sequence shown here is derived from an EMBL/GenBank/DDBJ whole genome shotgun (WGS) entry which is preliminary data.</text>
</comment>
<dbReference type="GO" id="GO:0003964">
    <property type="term" value="F:RNA-directed DNA polymerase activity"/>
    <property type="evidence" value="ECO:0007669"/>
    <property type="project" value="UniProtKB-KW"/>
</dbReference>
<accession>A0A6L2JPK6</accession>
<dbReference type="GO" id="GO:0003676">
    <property type="term" value="F:nucleic acid binding"/>
    <property type="evidence" value="ECO:0007669"/>
    <property type="project" value="InterPro"/>
</dbReference>
<dbReference type="PANTHER" id="PTHR48475:SF2">
    <property type="entry name" value="RIBONUCLEASE H"/>
    <property type="match status" value="1"/>
</dbReference>
<evidence type="ECO:0000256" key="1">
    <source>
        <dbReference type="SAM" id="MobiDB-lite"/>
    </source>
</evidence>
<feature type="compositionally biased region" description="Basic residues" evidence="1">
    <location>
        <begin position="259"/>
        <end position="269"/>
    </location>
</feature>
<dbReference type="GO" id="GO:0004523">
    <property type="term" value="F:RNA-DNA hybrid ribonuclease activity"/>
    <property type="evidence" value="ECO:0007669"/>
    <property type="project" value="InterPro"/>
</dbReference>
<dbReference type="AlphaFoldDB" id="A0A6L2JPK6"/>
<dbReference type="InterPro" id="IPR043128">
    <property type="entry name" value="Rev_trsase/Diguanyl_cyclase"/>
</dbReference>
<feature type="region of interest" description="Disordered" evidence="1">
    <location>
        <begin position="56"/>
        <end position="76"/>
    </location>
</feature>
<dbReference type="PANTHER" id="PTHR48475">
    <property type="entry name" value="RIBONUCLEASE H"/>
    <property type="match status" value="1"/>
</dbReference>
<feature type="compositionally biased region" description="Basic residues" evidence="1">
    <location>
        <begin position="306"/>
        <end position="315"/>
    </location>
</feature>
<feature type="region of interest" description="Disordered" evidence="1">
    <location>
        <begin position="189"/>
        <end position="272"/>
    </location>
</feature>
<proteinExistence type="predicted"/>